<feature type="repeat" description="ANK" evidence="3">
    <location>
        <begin position="908"/>
        <end position="940"/>
    </location>
</feature>
<feature type="repeat" description="ANK" evidence="3">
    <location>
        <begin position="709"/>
        <end position="752"/>
    </location>
</feature>
<evidence type="ECO:0000313" key="5">
    <source>
        <dbReference type="Proteomes" id="UP001148838"/>
    </source>
</evidence>
<feature type="repeat" description="ANK" evidence="3">
    <location>
        <begin position="1040"/>
        <end position="1072"/>
    </location>
</feature>
<evidence type="ECO:0000313" key="4">
    <source>
        <dbReference type="EMBL" id="KAJ4426037.1"/>
    </source>
</evidence>
<keyword evidence="5" id="KW-1185">Reference proteome</keyword>
<dbReference type="SMART" id="SM00248">
    <property type="entry name" value="ANK"/>
    <property type="match status" value="9"/>
</dbReference>
<dbReference type="PANTHER" id="PTHR24198:SF165">
    <property type="entry name" value="ANKYRIN REPEAT-CONTAINING PROTEIN-RELATED"/>
    <property type="match status" value="1"/>
</dbReference>
<evidence type="ECO:0000256" key="2">
    <source>
        <dbReference type="ARBA" id="ARBA00023043"/>
    </source>
</evidence>
<accession>A0ABQ8RWK6</accession>
<proteinExistence type="predicted"/>
<dbReference type="PANTHER" id="PTHR24198">
    <property type="entry name" value="ANKYRIN REPEAT AND PROTEIN KINASE DOMAIN-CONTAINING PROTEIN"/>
    <property type="match status" value="1"/>
</dbReference>
<evidence type="ECO:0000256" key="3">
    <source>
        <dbReference type="PROSITE-ProRule" id="PRU00023"/>
    </source>
</evidence>
<feature type="repeat" description="ANK" evidence="3">
    <location>
        <begin position="974"/>
        <end position="1006"/>
    </location>
</feature>
<dbReference type="Pfam" id="PF00023">
    <property type="entry name" value="Ank"/>
    <property type="match status" value="1"/>
</dbReference>
<name>A0ABQ8RWK6_PERAM</name>
<dbReference type="InterPro" id="IPR027417">
    <property type="entry name" value="P-loop_NTPase"/>
</dbReference>
<dbReference type="Pfam" id="PF12796">
    <property type="entry name" value="Ank_2"/>
    <property type="match status" value="3"/>
</dbReference>
<dbReference type="Proteomes" id="UP001148838">
    <property type="component" value="Unassembled WGS sequence"/>
</dbReference>
<dbReference type="Gene3D" id="3.40.50.300">
    <property type="entry name" value="P-loop containing nucleotide triphosphate hydrolases"/>
    <property type="match status" value="1"/>
</dbReference>
<feature type="repeat" description="ANK" evidence="3">
    <location>
        <begin position="941"/>
        <end position="973"/>
    </location>
</feature>
<dbReference type="SUPFAM" id="SSF48403">
    <property type="entry name" value="Ankyrin repeat"/>
    <property type="match status" value="2"/>
</dbReference>
<dbReference type="InterPro" id="IPR036770">
    <property type="entry name" value="Ankyrin_rpt-contain_sf"/>
</dbReference>
<dbReference type="InterPro" id="IPR002110">
    <property type="entry name" value="Ankyrin_rpt"/>
</dbReference>
<dbReference type="Gene3D" id="1.25.40.20">
    <property type="entry name" value="Ankyrin repeat-containing domain"/>
    <property type="match status" value="3"/>
</dbReference>
<dbReference type="EMBL" id="JAJSOF020000041">
    <property type="protein sequence ID" value="KAJ4426037.1"/>
    <property type="molecule type" value="Genomic_DNA"/>
</dbReference>
<reference evidence="4 5" key="1">
    <citation type="journal article" date="2022" name="Allergy">
        <title>Genome assembly and annotation of Periplaneta americana reveal a comprehensive cockroach allergen profile.</title>
        <authorList>
            <person name="Wang L."/>
            <person name="Xiong Q."/>
            <person name="Saelim N."/>
            <person name="Wang L."/>
            <person name="Nong W."/>
            <person name="Wan A.T."/>
            <person name="Shi M."/>
            <person name="Liu X."/>
            <person name="Cao Q."/>
            <person name="Hui J.H.L."/>
            <person name="Sookrung N."/>
            <person name="Leung T.F."/>
            <person name="Tungtrongchitr A."/>
            <person name="Tsui S.K.W."/>
        </authorList>
    </citation>
    <scope>NUCLEOTIDE SEQUENCE [LARGE SCALE GENOMIC DNA]</scope>
    <source>
        <strain evidence="4">PWHHKU_190912</strain>
    </source>
</reference>
<keyword evidence="1" id="KW-0677">Repeat</keyword>
<keyword evidence="2 3" id="KW-0040">ANK repeat</keyword>
<feature type="repeat" description="ANK" evidence="3">
    <location>
        <begin position="1007"/>
        <end position="1039"/>
    </location>
</feature>
<gene>
    <name evidence="4" type="ORF">ANN_27664</name>
</gene>
<sequence length="1147" mass="128613">MAAALKFDDLVLSIDGKVVLVQLKHKLFSEKNKLYTVRRVFSIEKHCSSYYSLKKDWRQKTDLQRWGPFSDVQFVVYTNAVVAVGEAVDTDVQNVLMTGGKCLRFSENDFPELKNEPEFNQFLLQSRFYTEQASEKQLDSLIRYELHKALGTDSQFQKFRTDITSWMDGLQLPEVGGLLRVHNSNALTCLKVHQSIDKKILVDANVLKDRMSEVLALWGRWPGCDVLVIDGWVEAIGKVVTNLGSGKTLVVIDDSENGRELECLSESIKLNTLVNDTVFDKVANAEIVTQLVSGIVESIGDKLTQQNEHYIPRKFCSRQHVSETVFSDYRECLVVSGVSLQALRKIVLPTKVVEIFDETKHSEEGVCRCFVIGGKEDFKKAKTVFERVHWLHKEQTGFIWKQSKGGMMLLSDKVKLLVAHPGMGKSTEILTLAQEFKRREPACWVVTVALIEHTRYLKNCEISAVEFLLKAGKLMSDFATSLLKHELHHVGNIVILIDGFDEICPDYADKILLEVTGNSLIDKLGQFTAIPLHTLMLAEVFRNEASHFCQSGEMVVHCKLDLLELYNRFVDRKWNIFVRMKGKVDLTNPVQDQLVKLHWEKCENDHMACAIHSLLKTEDLNHLYSSEDITRRVEDFHDQFRNGKEKSGIVAQIINSTAVSIHRTFLEFFAAKILAEEFGLHTAILNEDKDYVLKLLSSPGCDVNGKDKGGRTPLHLAVINHTESSNFSPNKTKCEIIELLLQNHCDCNVEDEVFHWRPLTLADKIQAWSAVDMLLDSHAECSDMIFTMELIKGEQGDQFLCRLLNIVALQGYVNIAKLMFKCGLCVNHPLEAHFNTNIYPNAITATLLHIASSAGQTKLVEFLLEAEETEGFLKKRALVGDDNQLHLDTEKTSVYTTTKERLEMRDSDHRTPLFWAAVKGRLETVNMLVGKGANVNADDACKQTPLYYAISGCHAEVVKFLIENGANVKVCDKDGDSVIFTALLSGNLDILRLLIDKGADVDACNKLSKSLIFTAVERGNEDIVRLLIGKGADVNACNMYGESPVFAAVEEGNVDIVELLLDNNADINACNNYGESPLFTAVEEGYVDIVRLLVDKGACVNACNMYGDSPLSIAVGKGNRRIVSLLNRGTANVKLLRRFCSVCRGGI</sequence>
<dbReference type="PROSITE" id="PS50297">
    <property type="entry name" value="ANK_REP_REGION"/>
    <property type="match status" value="6"/>
</dbReference>
<organism evidence="4 5">
    <name type="scientific">Periplaneta americana</name>
    <name type="common">American cockroach</name>
    <name type="synonym">Blatta americana</name>
    <dbReference type="NCBI Taxonomy" id="6978"/>
    <lineage>
        <taxon>Eukaryota</taxon>
        <taxon>Metazoa</taxon>
        <taxon>Ecdysozoa</taxon>
        <taxon>Arthropoda</taxon>
        <taxon>Hexapoda</taxon>
        <taxon>Insecta</taxon>
        <taxon>Pterygota</taxon>
        <taxon>Neoptera</taxon>
        <taxon>Polyneoptera</taxon>
        <taxon>Dictyoptera</taxon>
        <taxon>Blattodea</taxon>
        <taxon>Blattoidea</taxon>
        <taxon>Blattidae</taxon>
        <taxon>Blattinae</taxon>
        <taxon>Periplaneta</taxon>
    </lineage>
</organism>
<dbReference type="PROSITE" id="PS50088">
    <property type="entry name" value="ANK_REPEAT"/>
    <property type="match status" value="7"/>
</dbReference>
<protein>
    <submittedName>
        <fullName evidence="4">Uncharacterized protein</fullName>
    </submittedName>
</protein>
<comment type="caution">
    <text evidence="4">The sequence shown here is derived from an EMBL/GenBank/DDBJ whole genome shotgun (WGS) entry which is preliminary data.</text>
</comment>
<evidence type="ECO:0000256" key="1">
    <source>
        <dbReference type="ARBA" id="ARBA00022737"/>
    </source>
</evidence>
<feature type="repeat" description="ANK" evidence="3">
    <location>
        <begin position="1073"/>
        <end position="1105"/>
    </location>
</feature>